<feature type="region of interest" description="Disordered" evidence="1">
    <location>
        <begin position="23"/>
        <end position="42"/>
    </location>
</feature>
<protein>
    <submittedName>
        <fullName evidence="2">Glycine betaine/choline OpuC ABC transporter</fullName>
    </submittedName>
</protein>
<comment type="caution">
    <text evidence="2">The sequence shown here is derived from an EMBL/GenBank/DDBJ whole genome shotgun (WGS) entry which is preliminary data.</text>
</comment>
<organism evidence="2 3">
    <name type="scientific">Pseudomonas syringae pv. cilantro</name>
    <dbReference type="NCBI Taxonomy" id="81035"/>
    <lineage>
        <taxon>Bacteria</taxon>
        <taxon>Pseudomonadati</taxon>
        <taxon>Pseudomonadota</taxon>
        <taxon>Gammaproteobacteria</taxon>
        <taxon>Pseudomonadales</taxon>
        <taxon>Pseudomonadaceae</taxon>
        <taxon>Pseudomonas</taxon>
        <taxon>Pseudomonas syringae</taxon>
    </lineage>
</organism>
<dbReference type="Proteomes" id="UP000037891">
    <property type="component" value="Unassembled WGS sequence"/>
</dbReference>
<reference evidence="2 3" key="2">
    <citation type="submission" date="2015-10" db="EMBL/GenBank/DDBJ databases">
        <title>Comparative genomics and high-throughput reverse genetic screens identify a new phytobacterial MAMP and an Arabidopsis receptor required for immune elicitation.</title>
        <authorList>
            <person name="Mott G.A."/>
            <person name="Thakur S."/>
            <person name="Wang P.W."/>
            <person name="Desveaux D."/>
            <person name="Guttman D.S."/>
        </authorList>
    </citation>
    <scope>NUCLEOTIDE SEQUENCE [LARGE SCALE GENOMIC DNA]</scope>
    <source>
        <strain evidence="2 3">0788_9</strain>
    </source>
</reference>
<reference evidence="2 3" key="1">
    <citation type="submission" date="2015-07" db="EMBL/GenBank/DDBJ databases">
        <authorList>
            <person name="Noorani M."/>
        </authorList>
    </citation>
    <scope>NUCLEOTIDE SEQUENCE [LARGE SCALE GENOMIC DNA]</scope>
    <source>
        <strain evidence="2 3">0788_9</strain>
    </source>
</reference>
<proteinExistence type="predicted"/>
<evidence type="ECO:0000256" key="1">
    <source>
        <dbReference type="SAM" id="MobiDB-lite"/>
    </source>
</evidence>
<evidence type="ECO:0000313" key="3">
    <source>
        <dbReference type="Proteomes" id="UP000037891"/>
    </source>
</evidence>
<dbReference type="EMBL" id="LGLN01000037">
    <property type="protein sequence ID" value="KPC31840.1"/>
    <property type="molecule type" value="Genomic_DNA"/>
</dbReference>
<accession>A0A0N0XC36</accession>
<gene>
    <name evidence="2" type="ORF">ABJ99_1198</name>
</gene>
<sequence>MLDVENMLLGEVTQESIAAYLSSGRSRGMKTSSVSPAEQVAS</sequence>
<name>A0A0N0XC36_PSESX</name>
<dbReference type="PATRIC" id="fig|81035.3.peg.1274"/>
<evidence type="ECO:0000313" key="2">
    <source>
        <dbReference type="EMBL" id="KPC31840.1"/>
    </source>
</evidence>
<dbReference type="AlphaFoldDB" id="A0A0N0XC36"/>